<sequence length="1140" mass="127279">MEFVIPSKPDDLLDPNAACHVQDYDLSEALPRLDGLIDLLCENSTNICEDDSFDLLYCIIRSHEELTENVRSRVFDVLVTGLSCLGVYIDSISSSSSSSELATARSALRMHVFLLRWLSSLAEKSSSEASGIEKAARPAKGKAKPRGRAAELWSWDSQRLKLLQTFRNILQANLQRLWSPSKPEENFVNLFLSVAFNALAIPACGKDKDTRACINNIILSCAGHLGQHVNAASHLMNALNHHEHATVAAAELLVVASQHSFSSFIAEVMNEIGRMPMADLARDAAVARNFSSFLCELAEMAPSVALSHMSVLNPHLQYGESYVMRNAVLHVIGCTIIELAEMVRKERSETLIKTRESLLQIMRERTHDVNAFTRSKVLQVWSMLCDKDAIPKKTQPAVVQLATARLEDKSAQVRKSAIQLLRGLVQKNPYAHSLPLSVFRGKLAEAEANLTKAEEEIAVTFPTKEEGDGEEGEVKKEEAEEEEMKEEEPAEGVKTEEGKDEKLEELRSRAAVTFVTTIHRAVVIIESLLRSSTVSDVTEAIHFLVAVYPFQMEVAQQSVRRMLLLVCSKEPSVCESVVEAYGSIFLSPLQEDQSRDALLFTAQRLTELIREATVGEVASLEQVLEKLCDSGAMPLPLLTALWEKMEEGNEEAAIFLSLCASKAPLSLSSKFLELVRGKKLAELQRSPVISRSLCLVAERLAGRGAKMEEQDRSLVSRFLSSVVLYEDAARHDLWLPAAEQAINALVLLHPRPHDAFAALLREAAGQVLARRMEGVEGSKTCEAWRLARFLHVLGHVAIKQLALAESVGAAQQRQKQKEEENKQKKKSKDEEEGIEATVGGEDAAIQDTRAERAREVGERDLLQEQHLVGMYGRLVRVVCLDEDGAFTQSCVRTAAVLALSKLMCVSSKYCEENLQLLFSIMIASPDPQVRSNIVVALGDLTFRWTNLTEPWMTHIYALLRDPEVKVRHNTLTVLTHLVLNDMVKVRGQISEMALCLEDGDERIAEMAKLFFFEFRHKNQGMLLYNLLPDMIGRLSAAQLEEAKFRRIIRFVFSFIDKAKQTDGLVDKFCQRFRATDDQRQWRDIAFCLSNLNFSEKGVKRLCEESNFKAFADKLFDEDISASFALIVSKARKLPKAGEGK</sequence>
<dbReference type="STRING" id="905079.L1JQ47"/>
<dbReference type="GeneID" id="17307243"/>
<dbReference type="GO" id="GO:0051301">
    <property type="term" value="P:cell division"/>
    <property type="evidence" value="ECO:0007669"/>
    <property type="project" value="UniProtKB-KW"/>
</dbReference>
<reference evidence="15" key="3">
    <citation type="submission" date="2015-06" db="UniProtKB">
        <authorList>
            <consortium name="EnsemblProtists"/>
        </authorList>
    </citation>
    <scope>IDENTIFICATION</scope>
</reference>
<protein>
    <submittedName>
        <fullName evidence="14 15">Uncharacterized protein</fullName>
    </submittedName>
</protein>
<evidence type="ECO:0000256" key="8">
    <source>
        <dbReference type="ARBA" id="ARBA00023242"/>
    </source>
</evidence>
<dbReference type="InterPro" id="IPR032682">
    <property type="entry name" value="Cnd1_C"/>
</dbReference>
<dbReference type="PANTHER" id="PTHR14222">
    <property type="entry name" value="CONDENSIN"/>
    <property type="match status" value="1"/>
</dbReference>
<evidence type="ECO:0000256" key="2">
    <source>
        <dbReference type="ARBA" id="ARBA00004286"/>
    </source>
</evidence>
<keyword evidence="4" id="KW-0158">Chromosome</keyword>
<dbReference type="RefSeq" id="XP_005837572.1">
    <property type="nucleotide sequence ID" value="XM_005837515.1"/>
</dbReference>
<dbReference type="InterPro" id="IPR007673">
    <property type="entry name" value="Condensin_cplx_su1"/>
</dbReference>
<dbReference type="InterPro" id="IPR024324">
    <property type="entry name" value="Condensin_cplx_su1_N"/>
</dbReference>
<dbReference type="GO" id="GO:0042393">
    <property type="term" value="F:histone binding"/>
    <property type="evidence" value="ECO:0007669"/>
    <property type="project" value="TreeGrafter"/>
</dbReference>
<evidence type="ECO:0000313" key="15">
    <source>
        <dbReference type="EnsemblProtists" id="EKX50592"/>
    </source>
</evidence>
<feature type="domain" description="Condensin complex subunit 1 C-terminal" evidence="12">
    <location>
        <begin position="929"/>
        <end position="1089"/>
    </location>
</feature>
<dbReference type="AlphaFoldDB" id="L1JQ47"/>
<feature type="domain" description="Condensin complex subunit 1 N-terminal" evidence="13">
    <location>
        <begin position="69"/>
        <end position="230"/>
    </location>
</feature>
<dbReference type="Pfam" id="PF12717">
    <property type="entry name" value="Cnd1"/>
    <property type="match status" value="1"/>
</dbReference>
<dbReference type="InterPro" id="IPR016024">
    <property type="entry name" value="ARM-type_fold"/>
</dbReference>
<evidence type="ECO:0000256" key="5">
    <source>
        <dbReference type="ARBA" id="ARBA00022618"/>
    </source>
</evidence>
<proteinExistence type="inferred from homology"/>
<evidence type="ECO:0000259" key="12">
    <source>
        <dbReference type="Pfam" id="PF12717"/>
    </source>
</evidence>
<feature type="region of interest" description="Disordered" evidence="11">
    <location>
        <begin position="811"/>
        <end position="841"/>
    </location>
</feature>
<comment type="subcellular location">
    <subcellularLocation>
        <location evidence="2">Chromosome</location>
    </subcellularLocation>
    <subcellularLocation>
        <location evidence="1">Nucleus</location>
    </subcellularLocation>
</comment>
<evidence type="ECO:0000256" key="7">
    <source>
        <dbReference type="ARBA" id="ARBA00023067"/>
    </source>
</evidence>
<keyword evidence="6 10" id="KW-0498">Mitosis</keyword>
<evidence type="ECO:0000313" key="16">
    <source>
        <dbReference type="Proteomes" id="UP000011087"/>
    </source>
</evidence>
<accession>L1JQ47</accession>
<dbReference type="eggNOG" id="KOG0414">
    <property type="taxonomic scope" value="Eukaryota"/>
</dbReference>
<evidence type="ECO:0000256" key="3">
    <source>
        <dbReference type="ARBA" id="ARBA00009606"/>
    </source>
</evidence>
<dbReference type="InterPro" id="IPR011989">
    <property type="entry name" value="ARM-like"/>
</dbReference>
<dbReference type="Pfam" id="PF12922">
    <property type="entry name" value="Cnd1_N"/>
    <property type="match status" value="1"/>
</dbReference>
<keyword evidence="5 10" id="KW-0132">Cell division</keyword>
<dbReference type="GO" id="GO:0005634">
    <property type="term" value="C:nucleus"/>
    <property type="evidence" value="ECO:0007669"/>
    <property type="project" value="UniProtKB-SubCell"/>
</dbReference>
<dbReference type="GO" id="GO:0010032">
    <property type="term" value="P:meiotic chromosome condensation"/>
    <property type="evidence" value="ECO:0007669"/>
    <property type="project" value="TreeGrafter"/>
</dbReference>
<dbReference type="GO" id="GO:0007076">
    <property type="term" value="P:mitotic chromosome condensation"/>
    <property type="evidence" value="ECO:0007669"/>
    <property type="project" value="InterPro"/>
</dbReference>
<name>L1JQ47_GUITC</name>
<evidence type="ECO:0000313" key="14">
    <source>
        <dbReference type="EMBL" id="EKX50592.1"/>
    </source>
</evidence>
<comment type="function">
    <text evidence="10">Regulatory subunit of the condensin complex, a complex required for conversion of interphase chromatin into mitotic-like condense chromosomes. The condensin complex probably introduces positive supercoils into relaxed DNA in the presence of type I topoisomerases and converts nicked DNA into positive knotted forms in the presence of type II topoisomerases.</text>
</comment>
<dbReference type="PANTHER" id="PTHR14222:SF2">
    <property type="entry name" value="CONDENSIN COMPLEX SUBUNIT 1"/>
    <property type="match status" value="1"/>
</dbReference>
<keyword evidence="7 10" id="KW-0226">DNA condensation</keyword>
<evidence type="ECO:0000256" key="9">
    <source>
        <dbReference type="ARBA" id="ARBA00023306"/>
    </source>
</evidence>
<dbReference type="PaxDb" id="55529-EKX50592"/>
<reference evidence="14 16" key="1">
    <citation type="journal article" date="2012" name="Nature">
        <title>Algal genomes reveal evolutionary mosaicism and the fate of nucleomorphs.</title>
        <authorList>
            <consortium name="DOE Joint Genome Institute"/>
            <person name="Curtis B.A."/>
            <person name="Tanifuji G."/>
            <person name="Burki F."/>
            <person name="Gruber A."/>
            <person name="Irimia M."/>
            <person name="Maruyama S."/>
            <person name="Arias M.C."/>
            <person name="Ball S.G."/>
            <person name="Gile G.H."/>
            <person name="Hirakawa Y."/>
            <person name="Hopkins J.F."/>
            <person name="Kuo A."/>
            <person name="Rensing S.A."/>
            <person name="Schmutz J."/>
            <person name="Symeonidi A."/>
            <person name="Elias M."/>
            <person name="Eveleigh R.J."/>
            <person name="Herman E.K."/>
            <person name="Klute M.J."/>
            <person name="Nakayama T."/>
            <person name="Obornik M."/>
            <person name="Reyes-Prieto A."/>
            <person name="Armbrust E.V."/>
            <person name="Aves S.J."/>
            <person name="Beiko R.G."/>
            <person name="Coutinho P."/>
            <person name="Dacks J.B."/>
            <person name="Durnford D.G."/>
            <person name="Fast N.M."/>
            <person name="Green B.R."/>
            <person name="Grisdale C.J."/>
            <person name="Hempel F."/>
            <person name="Henrissat B."/>
            <person name="Hoppner M.P."/>
            <person name="Ishida K."/>
            <person name="Kim E."/>
            <person name="Koreny L."/>
            <person name="Kroth P.G."/>
            <person name="Liu Y."/>
            <person name="Malik S.B."/>
            <person name="Maier U.G."/>
            <person name="McRose D."/>
            <person name="Mock T."/>
            <person name="Neilson J.A."/>
            <person name="Onodera N.T."/>
            <person name="Poole A.M."/>
            <person name="Pritham E.J."/>
            <person name="Richards T.A."/>
            <person name="Rocap G."/>
            <person name="Roy S.W."/>
            <person name="Sarai C."/>
            <person name="Schaack S."/>
            <person name="Shirato S."/>
            <person name="Slamovits C.H."/>
            <person name="Spencer D.F."/>
            <person name="Suzuki S."/>
            <person name="Worden A.Z."/>
            <person name="Zauner S."/>
            <person name="Barry K."/>
            <person name="Bell C."/>
            <person name="Bharti A.K."/>
            <person name="Crow J.A."/>
            <person name="Grimwood J."/>
            <person name="Kramer R."/>
            <person name="Lindquist E."/>
            <person name="Lucas S."/>
            <person name="Salamov A."/>
            <person name="McFadden G.I."/>
            <person name="Lane C.E."/>
            <person name="Keeling P.J."/>
            <person name="Gray M.W."/>
            <person name="Grigoriev I.V."/>
            <person name="Archibald J.M."/>
        </authorList>
    </citation>
    <scope>NUCLEOTIDE SEQUENCE</scope>
    <source>
        <strain evidence="14 16">CCMP2712</strain>
    </source>
</reference>
<dbReference type="GO" id="GO:0000779">
    <property type="term" value="C:condensed chromosome, centromeric region"/>
    <property type="evidence" value="ECO:0007669"/>
    <property type="project" value="TreeGrafter"/>
</dbReference>
<evidence type="ECO:0000256" key="6">
    <source>
        <dbReference type="ARBA" id="ARBA00022776"/>
    </source>
</evidence>
<evidence type="ECO:0000259" key="13">
    <source>
        <dbReference type="Pfam" id="PF12922"/>
    </source>
</evidence>
<keyword evidence="16" id="KW-1185">Reference proteome</keyword>
<feature type="compositionally biased region" description="Basic and acidic residues" evidence="11">
    <location>
        <begin position="491"/>
        <end position="501"/>
    </location>
</feature>
<organism evidence="14">
    <name type="scientific">Guillardia theta (strain CCMP2712)</name>
    <name type="common">Cryptophyte</name>
    <dbReference type="NCBI Taxonomy" id="905079"/>
    <lineage>
        <taxon>Eukaryota</taxon>
        <taxon>Cryptophyceae</taxon>
        <taxon>Pyrenomonadales</taxon>
        <taxon>Geminigeraceae</taxon>
        <taxon>Guillardia</taxon>
    </lineage>
</organism>
<evidence type="ECO:0000256" key="10">
    <source>
        <dbReference type="PIRNR" id="PIRNR017127"/>
    </source>
</evidence>
<dbReference type="KEGG" id="gtt:GUITHDRAFT_135223"/>
<evidence type="ECO:0000256" key="4">
    <source>
        <dbReference type="ARBA" id="ARBA00022454"/>
    </source>
</evidence>
<dbReference type="Gene3D" id="1.25.10.10">
    <property type="entry name" value="Leucine-rich Repeat Variant"/>
    <property type="match status" value="2"/>
</dbReference>
<dbReference type="OrthoDB" id="436262at2759"/>
<feature type="compositionally biased region" description="Acidic residues" evidence="11">
    <location>
        <begin position="479"/>
        <end position="490"/>
    </location>
</feature>
<dbReference type="EnsemblProtists" id="EKX50592">
    <property type="protein sequence ID" value="EKX50592"/>
    <property type="gene ID" value="GUITHDRAFT_135223"/>
</dbReference>
<comment type="similarity">
    <text evidence="3 10">Belongs to the CND1 (condensin subunit 1) family.</text>
</comment>
<feature type="region of interest" description="Disordered" evidence="11">
    <location>
        <begin position="462"/>
        <end position="501"/>
    </location>
</feature>
<dbReference type="HOGENOM" id="CLU_001867_2_1_1"/>
<gene>
    <name evidence="14" type="ORF">GUITHDRAFT_135223</name>
</gene>
<dbReference type="PIRSF" id="PIRSF017127">
    <property type="entry name" value="Condensin_D2"/>
    <property type="match status" value="1"/>
</dbReference>
<reference evidence="16" key="2">
    <citation type="submission" date="2012-11" db="EMBL/GenBank/DDBJ databases">
        <authorList>
            <person name="Kuo A."/>
            <person name="Curtis B.A."/>
            <person name="Tanifuji G."/>
            <person name="Burki F."/>
            <person name="Gruber A."/>
            <person name="Irimia M."/>
            <person name="Maruyama S."/>
            <person name="Arias M.C."/>
            <person name="Ball S.G."/>
            <person name="Gile G.H."/>
            <person name="Hirakawa Y."/>
            <person name="Hopkins J.F."/>
            <person name="Rensing S.A."/>
            <person name="Schmutz J."/>
            <person name="Symeonidi A."/>
            <person name="Elias M."/>
            <person name="Eveleigh R.J."/>
            <person name="Herman E.K."/>
            <person name="Klute M.J."/>
            <person name="Nakayama T."/>
            <person name="Obornik M."/>
            <person name="Reyes-Prieto A."/>
            <person name="Armbrust E.V."/>
            <person name="Aves S.J."/>
            <person name="Beiko R.G."/>
            <person name="Coutinho P."/>
            <person name="Dacks J.B."/>
            <person name="Durnford D.G."/>
            <person name="Fast N.M."/>
            <person name="Green B.R."/>
            <person name="Grisdale C."/>
            <person name="Hempe F."/>
            <person name="Henrissat B."/>
            <person name="Hoppner M.P."/>
            <person name="Ishida K.-I."/>
            <person name="Kim E."/>
            <person name="Koreny L."/>
            <person name="Kroth P.G."/>
            <person name="Liu Y."/>
            <person name="Malik S.-B."/>
            <person name="Maier U.G."/>
            <person name="McRose D."/>
            <person name="Mock T."/>
            <person name="Neilson J.A."/>
            <person name="Onodera N.T."/>
            <person name="Poole A.M."/>
            <person name="Pritham E.J."/>
            <person name="Richards T.A."/>
            <person name="Rocap G."/>
            <person name="Roy S.W."/>
            <person name="Sarai C."/>
            <person name="Schaack S."/>
            <person name="Shirato S."/>
            <person name="Slamovits C.H."/>
            <person name="Spencer D.F."/>
            <person name="Suzuki S."/>
            <person name="Worden A.Z."/>
            <person name="Zauner S."/>
            <person name="Barry K."/>
            <person name="Bell C."/>
            <person name="Bharti A.K."/>
            <person name="Crow J.A."/>
            <person name="Grimwood J."/>
            <person name="Kramer R."/>
            <person name="Lindquist E."/>
            <person name="Lucas S."/>
            <person name="Salamov A."/>
            <person name="McFadden G.I."/>
            <person name="Lane C.E."/>
            <person name="Keeling P.J."/>
            <person name="Gray M.W."/>
            <person name="Grigoriev I.V."/>
            <person name="Archibald J.M."/>
        </authorList>
    </citation>
    <scope>NUCLEOTIDE SEQUENCE</scope>
    <source>
        <strain evidence="16">CCMP2712</strain>
    </source>
</reference>
<dbReference type="GO" id="GO:0000796">
    <property type="term" value="C:condensin complex"/>
    <property type="evidence" value="ECO:0007669"/>
    <property type="project" value="TreeGrafter"/>
</dbReference>
<dbReference type="SUPFAM" id="SSF48371">
    <property type="entry name" value="ARM repeat"/>
    <property type="match status" value="1"/>
</dbReference>
<dbReference type="OMA" id="CPLEKLW"/>
<dbReference type="InterPro" id="IPR026971">
    <property type="entry name" value="CND1/NCAPD3"/>
</dbReference>
<dbReference type="Proteomes" id="UP000011087">
    <property type="component" value="Unassembled WGS sequence"/>
</dbReference>
<evidence type="ECO:0000256" key="11">
    <source>
        <dbReference type="SAM" id="MobiDB-lite"/>
    </source>
</evidence>
<evidence type="ECO:0000256" key="1">
    <source>
        <dbReference type="ARBA" id="ARBA00004123"/>
    </source>
</evidence>
<dbReference type="EMBL" id="JH992978">
    <property type="protein sequence ID" value="EKX50592.1"/>
    <property type="molecule type" value="Genomic_DNA"/>
</dbReference>
<keyword evidence="9 10" id="KW-0131">Cell cycle</keyword>
<keyword evidence="8" id="KW-0539">Nucleus</keyword>